<accession>A0A1G2HH39</accession>
<evidence type="ECO:0000313" key="2">
    <source>
        <dbReference type="Proteomes" id="UP000176770"/>
    </source>
</evidence>
<reference evidence="1 2" key="1">
    <citation type="journal article" date="2016" name="Nat. Commun.">
        <title>Thousands of microbial genomes shed light on interconnected biogeochemical processes in an aquifer system.</title>
        <authorList>
            <person name="Anantharaman K."/>
            <person name="Brown C.T."/>
            <person name="Hug L.A."/>
            <person name="Sharon I."/>
            <person name="Castelle C.J."/>
            <person name="Probst A.J."/>
            <person name="Thomas B.C."/>
            <person name="Singh A."/>
            <person name="Wilkins M.J."/>
            <person name="Karaoz U."/>
            <person name="Brodie E.L."/>
            <person name="Williams K.H."/>
            <person name="Hubbard S.S."/>
            <person name="Banfield J.F."/>
        </authorList>
    </citation>
    <scope>NUCLEOTIDE SEQUENCE [LARGE SCALE GENOMIC DNA]</scope>
</reference>
<comment type="caution">
    <text evidence="1">The sequence shown here is derived from an EMBL/GenBank/DDBJ whole genome shotgun (WGS) entry which is preliminary data.</text>
</comment>
<proteinExistence type="predicted"/>
<protein>
    <submittedName>
        <fullName evidence="1">Uncharacterized protein</fullName>
    </submittedName>
</protein>
<evidence type="ECO:0000313" key="1">
    <source>
        <dbReference type="EMBL" id="OGZ61561.1"/>
    </source>
</evidence>
<dbReference type="AlphaFoldDB" id="A0A1G2HH39"/>
<dbReference type="Proteomes" id="UP000176770">
    <property type="component" value="Unassembled WGS sequence"/>
</dbReference>
<name>A0A1G2HH39_9BACT</name>
<gene>
    <name evidence="1" type="ORF">A3F94_00265</name>
</gene>
<dbReference type="EMBL" id="MHOK01000021">
    <property type="protein sequence ID" value="OGZ61561.1"/>
    <property type="molecule type" value="Genomic_DNA"/>
</dbReference>
<organism evidence="1 2">
    <name type="scientific">Candidatus Spechtbacteria bacterium RIFCSPLOWO2_12_FULL_38_22</name>
    <dbReference type="NCBI Taxonomy" id="1802165"/>
    <lineage>
        <taxon>Bacteria</taxon>
        <taxon>Candidatus Spechtiibacteriota</taxon>
    </lineage>
</organism>
<sequence length="90" mass="10505">MSANHQIIENEGVSISKKRLAKIKKKTLTYKGNVYGFNIYCRHCNRTVFTSSQIIEGRRTDNEQKGYRDWIVLCTNCWKIIDSGKKIHLI</sequence>